<reference evidence="2" key="1">
    <citation type="submission" date="2018-02" db="EMBL/GenBank/DDBJ databases">
        <title>Genome sequence of Candidatus Liberibacter europaeus.</title>
        <authorList>
            <person name="Frampton R.A."/>
            <person name="Thompson S.M."/>
            <person name="David C."/>
            <person name="Addison S.M."/>
            <person name="Smith G.R."/>
        </authorList>
    </citation>
    <scope>NUCLEOTIDE SEQUENCE [LARGE SCALE GENOMIC DNA]</scope>
</reference>
<evidence type="ECO:0000313" key="2">
    <source>
        <dbReference type="Proteomes" id="UP000240811"/>
    </source>
</evidence>
<accession>A0A2T4VWV4</accession>
<organism evidence="1 2">
    <name type="scientific">Candidatus Liberibacter europaeus</name>
    <dbReference type="NCBI Taxonomy" id="744859"/>
    <lineage>
        <taxon>Bacteria</taxon>
        <taxon>Pseudomonadati</taxon>
        <taxon>Pseudomonadota</taxon>
        <taxon>Alphaproteobacteria</taxon>
        <taxon>Hyphomicrobiales</taxon>
        <taxon>Rhizobiaceae</taxon>
        <taxon>Liberibacter</taxon>
    </lineage>
</organism>
<dbReference type="AlphaFoldDB" id="A0A2T4VWV4"/>
<gene>
    <name evidence="1" type="ORF">C4617_04425</name>
</gene>
<dbReference type="EMBL" id="PSQJ01000005">
    <property type="protein sequence ID" value="PTL86257.1"/>
    <property type="molecule type" value="Genomic_DNA"/>
</dbReference>
<dbReference type="Proteomes" id="UP000240811">
    <property type="component" value="Unassembled WGS sequence"/>
</dbReference>
<comment type="caution">
    <text evidence="1">The sequence shown here is derived from an EMBL/GenBank/DDBJ whole genome shotgun (WGS) entry which is preliminary data.</text>
</comment>
<proteinExistence type="predicted"/>
<name>A0A2T4VWV4_9HYPH</name>
<protein>
    <submittedName>
        <fullName evidence="1">Uncharacterized protein</fullName>
    </submittedName>
</protein>
<sequence>MSGVLTFSTNYIQTPEEEAKTHGGVFYPQPSAFQGAGDALSKGVATGAEKLWRLLSDDWINTDKLSNPRTFNVDPRDAGVVSQFIGKVAEDISIFGAGFLSTGANPIGGLVTLGFAQGHDATEEYKRKGVDTSTARMVGANHGFWSAVEFSIPRPFKGLGLFGNIVSGSAQTAVGGILDRTSSSTLLRQFGHPEQAKLLEDWDYKTSMADAILGAFFGGLGHFTHGEGKHLDKDTPKASDFTPEDVEIALAIKKDARARQSTGDGIPTTPDAMYTKEKVQERAYNDLILDEPTELTPKEAKIIYDNSIAEGEPETPEFLEKYKEKDRVEVKEEPAQLLHDIEAPTTEISEFVPDGDLSLARFEKTHPEEAKVLREEISSKIEELKEWKTLLNEAVECHFS</sequence>
<evidence type="ECO:0000313" key="1">
    <source>
        <dbReference type="EMBL" id="PTL86257.1"/>
    </source>
</evidence>